<proteinExistence type="predicted"/>
<organism evidence="1 2">
    <name type="scientific">Algoriphagus marincola HL-49</name>
    <dbReference type="NCBI Taxonomy" id="1305737"/>
    <lineage>
        <taxon>Bacteria</taxon>
        <taxon>Pseudomonadati</taxon>
        <taxon>Bacteroidota</taxon>
        <taxon>Cytophagia</taxon>
        <taxon>Cytophagales</taxon>
        <taxon>Cyclobacteriaceae</taxon>
        <taxon>Algoriphagus</taxon>
    </lineage>
</organism>
<dbReference type="AlphaFoldDB" id="A0A0P7YHQ9"/>
<comment type="caution">
    <text evidence="1">The sequence shown here is derived from an EMBL/GenBank/DDBJ whole genome shotgun (WGS) entry which is preliminary data.</text>
</comment>
<dbReference type="STRING" id="1305737.GCA_000526355_00174"/>
<gene>
    <name evidence="1" type="ORF">HLUCCX10_11030</name>
</gene>
<accession>A0A0P7YHQ9</accession>
<dbReference type="EMBL" id="LJXT01000068">
    <property type="protein sequence ID" value="KPQ14261.1"/>
    <property type="molecule type" value="Genomic_DNA"/>
</dbReference>
<dbReference type="InterPro" id="IPR025455">
    <property type="entry name" value="DUF4276"/>
</dbReference>
<reference evidence="1 2" key="1">
    <citation type="submission" date="2015-09" db="EMBL/GenBank/DDBJ databases">
        <title>Identification and resolution of microdiversity through metagenomic sequencing of parallel consortia.</title>
        <authorList>
            <person name="Nelson W.C."/>
            <person name="Romine M.F."/>
            <person name="Lindemann S.R."/>
        </authorList>
    </citation>
    <scope>NUCLEOTIDE SEQUENCE [LARGE SCALE GENOMIC DNA]</scope>
    <source>
        <strain evidence="1">HL-49</strain>
    </source>
</reference>
<evidence type="ECO:0000313" key="1">
    <source>
        <dbReference type="EMBL" id="KPQ14261.1"/>
    </source>
</evidence>
<sequence length="222" mass="25947">MIRAIYIICEGQTEEEFVNGILRPYFNSHQIYDVRPILMTTSKGHKGGDVKYDRLKFNIDKLLKRETDILVTTFIDYFRLRNDFPKYDVAQEKQNKIQRVDFLEQALADAINNPRFIPYIQLHEFEGLLFAAKDGFEFLPDLKQTNLNKLLLAVEEKENPEELNDGELTAPSKRLEQLIPGFDKNKPFYGGLIAEVNTINVVLDRCLRFKTWVETLIEKVKE</sequence>
<name>A0A0P7YHQ9_9BACT</name>
<dbReference type="OrthoDB" id="9801478at2"/>
<protein>
    <submittedName>
        <fullName evidence="1">Protein with DUF4276 domain</fullName>
    </submittedName>
</protein>
<evidence type="ECO:0000313" key="2">
    <source>
        <dbReference type="Proteomes" id="UP000050421"/>
    </source>
</evidence>
<dbReference type="PATRIC" id="fig|1305737.6.peg.3049"/>
<dbReference type="Pfam" id="PF14103">
    <property type="entry name" value="DUF4276"/>
    <property type="match status" value="1"/>
</dbReference>
<dbReference type="eggNOG" id="ENOG5030456">
    <property type="taxonomic scope" value="Bacteria"/>
</dbReference>
<dbReference type="Proteomes" id="UP000050421">
    <property type="component" value="Unassembled WGS sequence"/>
</dbReference>